<name>A0ACA9YA88_9ASCO</name>
<accession>A0ACA9YA88</accession>
<dbReference type="Proteomes" id="UP001152531">
    <property type="component" value="Unassembled WGS sequence"/>
</dbReference>
<dbReference type="EMBL" id="CALSDN010000006">
    <property type="protein sequence ID" value="CAH6721680.1"/>
    <property type="molecule type" value="Genomic_DNA"/>
</dbReference>
<gene>
    <name evidence="1" type="ORF">CLIB1444_06S07668</name>
</gene>
<keyword evidence="2" id="KW-1185">Reference proteome</keyword>
<evidence type="ECO:0000313" key="1">
    <source>
        <dbReference type="EMBL" id="CAH6721680.1"/>
    </source>
</evidence>
<reference evidence="1" key="1">
    <citation type="submission" date="2022-06" db="EMBL/GenBank/DDBJ databases">
        <authorList>
            <person name="Legras J.-L."/>
            <person name="Devillers H."/>
            <person name="Grondin C."/>
        </authorList>
    </citation>
    <scope>NUCLEOTIDE SEQUENCE</scope>
    <source>
        <strain evidence="1">CLIB 1444</strain>
    </source>
</reference>
<proteinExistence type="predicted"/>
<evidence type="ECO:0000313" key="2">
    <source>
        <dbReference type="Proteomes" id="UP001152531"/>
    </source>
</evidence>
<protein>
    <submittedName>
        <fullName evidence="1">Uncharacterized protein</fullName>
    </submittedName>
</protein>
<organism evidence="1 2">
    <name type="scientific">[Candida] jaroonii</name>
    <dbReference type="NCBI Taxonomy" id="467808"/>
    <lineage>
        <taxon>Eukaryota</taxon>
        <taxon>Fungi</taxon>
        <taxon>Dikarya</taxon>
        <taxon>Ascomycota</taxon>
        <taxon>Saccharomycotina</taxon>
        <taxon>Pichiomycetes</taxon>
        <taxon>Debaryomycetaceae</taxon>
        <taxon>Yamadazyma</taxon>
    </lineage>
</organism>
<comment type="caution">
    <text evidence="1">The sequence shown here is derived from an EMBL/GenBank/DDBJ whole genome shotgun (WGS) entry which is preliminary data.</text>
</comment>
<sequence>MPKPALGTIPKIPTPTAKSTGKTTRKPTNKSTSKASTIKRTKKPSTTKSKQSRLPIPKTTTLEGIFSQSQPTKRLSMFEEDDGFIYKRSQDIQDVHGVNDNHGVHDTHHQGPTRKLKTVSTPISNLNKALDSLSSPNYVEHFDFDTSTKKVGKLSSPIRPRYDQKYDSSSDDYIEQVSHHTIDLMDDTSHAKKHKPNDRRSSYLNRGKRLSSIGNGLEGVPHEDVPSRDFFKLLDTSLPEPHRMKQLLVWCIDRKLKATDKSGMRSAMSDNINTYQVAEVIKKEVLTDLKNGDINTSWYNKSPEDSSQGILGTKEILLPNPLNQATQDNIKKFNNEIRALKREKVEWQKVFDQQIKPLNGFVDFKSGIHKDEIHKNENHKEKFLLYFKHKNKFDQYKQILDESLVNDLERTQNEIISKYSNKAESSINELFNLTHKLSKMNEIVDHYKNRVLTPKIEELSTSFFNKSKVESSGEGIWPPHKTLVLKDILNGMVRLDEPQT</sequence>